<dbReference type="InterPro" id="IPR018060">
    <property type="entry name" value="HTH_AraC"/>
</dbReference>
<keyword evidence="3" id="KW-0804">Transcription</keyword>
<dbReference type="Pfam" id="PF12833">
    <property type="entry name" value="HTH_18"/>
    <property type="match status" value="1"/>
</dbReference>
<dbReference type="PROSITE" id="PS00041">
    <property type="entry name" value="HTH_ARAC_FAMILY_1"/>
    <property type="match status" value="1"/>
</dbReference>
<dbReference type="SUPFAM" id="SSF51215">
    <property type="entry name" value="Regulatory protein AraC"/>
    <property type="match status" value="1"/>
</dbReference>
<name>A0ABV6DPK7_9BACL</name>
<dbReference type="InterPro" id="IPR020449">
    <property type="entry name" value="Tscrpt_reg_AraC-type_HTH"/>
</dbReference>
<dbReference type="PROSITE" id="PS01124">
    <property type="entry name" value="HTH_ARAC_FAMILY_2"/>
    <property type="match status" value="1"/>
</dbReference>
<dbReference type="InterPro" id="IPR009057">
    <property type="entry name" value="Homeodomain-like_sf"/>
</dbReference>
<dbReference type="SMART" id="SM00342">
    <property type="entry name" value="HTH_ARAC"/>
    <property type="match status" value="1"/>
</dbReference>
<keyword evidence="2" id="KW-0238">DNA-binding</keyword>
<gene>
    <name evidence="5" type="ORF">ACFFK0_19355</name>
</gene>
<evidence type="ECO:0000313" key="5">
    <source>
        <dbReference type="EMBL" id="MFC0214584.1"/>
    </source>
</evidence>
<keyword evidence="1" id="KW-0805">Transcription regulation</keyword>
<proteinExistence type="predicted"/>
<dbReference type="Proteomes" id="UP001589776">
    <property type="component" value="Unassembled WGS sequence"/>
</dbReference>
<evidence type="ECO:0000313" key="6">
    <source>
        <dbReference type="Proteomes" id="UP001589776"/>
    </source>
</evidence>
<dbReference type="PANTHER" id="PTHR43280">
    <property type="entry name" value="ARAC-FAMILY TRANSCRIPTIONAL REGULATOR"/>
    <property type="match status" value="1"/>
</dbReference>
<dbReference type="EMBL" id="JBHLWN010000076">
    <property type="protein sequence ID" value="MFC0214584.1"/>
    <property type="molecule type" value="Genomic_DNA"/>
</dbReference>
<reference evidence="5 6" key="1">
    <citation type="submission" date="2024-09" db="EMBL/GenBank/DDBJ databases">
        <authorList>
            <person name="Sun Q."/>
            <person name="Mori K."/>
        </authorList>
    </citation>
    <scope>NUCLEOTIDE SEQUENCE [LARGE SCALE GENOMIC DNA]</scope>
    <source>
        <strain evidence="5 6">CCM 7759</strain>
    </source>
</reference>
<evidence type="ECO:0000256" key="3">
    <source>
        <dbReference type="ARBA" id="ARBA00023163"/>
    </source>
</evidence>
<evidence type="ECO:0000256" key="1">
    <source>
        <dbReference type="ARBA" id="ARBA00023015"/>
    </source>
</evidence>
<accession>A0ABV6DPK7</accession>
<dbReference type="InterPro" id="IPR014710">
    <property type="entry name" value="RmlC-like_jellyroll"/>
</dbReference>
<dbReference type="Gene3D" id="2.60.120.10">
    <property type="entry name" value="Jelly Rolls"/>
    <property type="match status" value="1"/>
</dbReference>
<dbReference type="PANTHER" id="PTHR43280:SF28">
    <property type="entry name" value="HTH-TYPE TRANSCRIPTIONAL ACTIVATOR RHAS"/>
    <property type="match status" value="1"/>
</dbReference>
<sequence length="255" mass="28997">MRTAVHPRLTYFVTKKCTSNWRLDTNRIHFYDMVFVLDGSADYVIDEVPYHVEKGSVIFIKPNSTRSAATAGMLCTAIDFCLHEGETLALPTVSYRADMDDFVWLFKELNFEWLQRKEGCLMKCEALCSLILHKLLFEETGHAANKHIETVKRYIVEHYDEKLTVASLAKIANINPVYCGALFKKMEGRSISDFINRVRINKAASLLETGEYNVGEVGEKTGFSDIYHFSATFKRLLGVTPKSYQTGAVTGRRLL</sequence>
<evidence type="ECO:0000256" key="2">
    <source>
        <dbReference type="ARBA" id="ARBA00023125"/>
    </source>
</evidence>
<dbReference type="RefSeq" id="WP_377471974.1">
    <property type="nucleotide sequence ID" value="NZ_JBHLWN010000076.1"/>
</dbReference>
<dbReference type="SUPFAM" id="SSF46689">
    <property type="entry name" value="Homeodomain-like"/>
    <property type="match status" value="2"/>
</dbReference>
<dbReference type="InterPro" id="IPR018062">
    <property type="entry name" value="HTH_AraC-typ_CS"/>
</dbReference>
<feature type="domain" description="HTH araC/xylS-type" evidence="4">
    <location>
        <begin position="149"/>
        <end position="247"/>
    </location>
</feature>
<dbReference type="Gene3D" id="1.10.10.60">
    <property type="entry name" value="Homeodomain-like"/>
    <property type="match status" value="2"/>
</dbReference>
<protein>
    <submittedName>
        <fullName evidence="5">AraC family transcriptional regulator</fullName>
    </submittedName>
</protein>
<dbReference type="InterPro" id="IPR037923">
    <property type="entry name" value="HTH-like"/>
</dbReference>
<dbReference type="PRINTS" id="PR00032">
    <property type="entry name" value="HTHARAC"/>
</dbReference>
<keyword evidence="6" id="KW-1185">Reference proteome</keyword>
<evidence type="ECO:0000259" key="4">
    <source>
        <dbReference type="PROSITE" id="PS01124"/>
    </source>
</evidence>
<comment type="caution">
    <text evidence="5">The sequence shown here is derived from an EMBL/GenBank/DDBJ whole genome shotgun (WGS) entry which is preliminary data.</text>
</comment>
<organism evidence="5 6">
    <name type="scientific">Paenibacillus chartarius</name>
    <dbReference type="NCBI Taxonomy" id="747481"/>
    <lineage>
        <taxon>Bacteria</taxon>
        <taxon>Bacillati</taxon>
        <taxon>Bacillota</taxon>
        <taxon>Bacilli</taxon>
        <taxon>Bacillales</taxon>
        <taxon>Paenibacillaceae</taxon>
        <taxon>Paenibacillus</taxon>
    </lineage>
</organism>